<reference evidence="9 10" key="1">
    <citation type="submission" date="2017-10" db="EMBL/GenBank/DDBJ databases">
        <title>Bifidobacterium xylocopum sp. nov. and Bifidobacterium aemilianum sp. nov., from the carpenter bee (Xylocopa violacea) digestive tract.</title>
        <authorList>
            <person name="Alberoni D."/>
            <person name="Baffoni L."/>
            <person name="Di Gioia D."/>
            <person name="Gaggia F."/>
            <person name="Biavati B."/>
        </authorList>
    </citation>
    <scope>NUCLEOTIDE SEQUENCE [LARGE SCALE GENOMIC DNA]</scope>
    <source>
        <strain evidence="9 10">XV2</strain>
    </source>
</reference>
<dbReference type="NCBIfam" id="TIGR04226">
    <property type="entry name" value="RrgB_K2N_iso_D2"/>
    <property type="match status" value="1"/>
</dbReference>
<keyword evidence="2" id="KW-0964">Secreted</keyword>
<comment type="caution">
    <text evidence="9">The sequence shown here is derived from an EMBL/GenBank/DDBJ whole genome shotgun (WGS) entry which is preliminary data.</text>
</comment>
<dbReference type="AlphaFoldDB" id="A0A366KCZ4"/>
<organism evidence="9 10">
    <name type="scientific">Bifidobacterium xylocopae</name>
    <dbReference type="NCBI Taxonomy" id="2493119"/>
    <lineage>
        <taxon>Bacteria</taxon>
        <taxon>Bacillati</taxon>
        <taxon>Actinomycetota</taxon>
        <taxon>Actinomycetes</taxon>
        <taxon>Bifidobacteriales</taxon>
        <taxon>Bifidobacteriaceae</taxon>
        <taxon>Bifidobacterium</taxon>
    </lineage>
</organism>
<keyword evidence="4" id="KW-0572">Peptidoglycan-anchor</keyword>
<dbReference type="EMBL" id="PDCH01000008">
    <property type="protein sequence ID" value="RBP99237.1"/>
    <property type="molecule type" value="Genomic_DNA"/>
</dbReference>
<keyword evidence="3 7" id="KW-0732">Signal</keyword>
<sequence>MKIRDAMRAAAGLLAATATLVGVSLLGAETASADVEVANPDLRTNLAGLTISGAHDAVDGHQFKAVKIGLYQSANVDTTGNGGRLTSVSVGTENAVKTVAADALHTVHPASPAPAFQDNPVGEMSSLWLGFQSQGVSGVSQDDTTSNSADHAWAGHLRDFVTKLVAEPAFAGLVASSTYTATGSGTSAAFSGLAQGIYVVVDTTAAGGPGGYSNSIPMLVGTAVGVTSTFPGYTRFKNETSPTAPILGRVEIKNDRPTITKQAVHDGSRGSSASIGGYVKYRISGRVPVTTGFRNFKYLLVDTPDAGLKFVRDGGHQVTVTAGPSGGAQTPVPERSGGSDGFIVDAHGDGSVNFNLSQVITGLTPGDTVTVTYYMQLTDDAQSGAVKNRAKLVYSSDPMNQPTDNQGNGGSEDSYQPTDNPGLNAYFYHFELSKKAKADSRDLTGASFSIKPQGQNVALKFGQVKDANGVTIPGRYKLLADQRRTGAGVSDVLEISDGSYSGSHADQAVAKGHLFIDGLGAGVYTVSEINPPATFSGMFKPSFDVTIAPGPGSDSAHPELSNAGDAWDLVSAGSWSYDATQAPQLAPAPGSHSVGIFNVSSLSQLPMTGGAGIILAVLVALVALVAAGGLFLLKRHRDASRS</sequence>
<dbReference type="Pfam" id="PF00746">
    <property type="entry name" value="Gram_pos_anchor"/>
    <property type="match status" value="1"/>
</dbReference>
<proteinExistence type="predicted"/>
<evidence type="ECO:0000256" key="1">
    <source>
        <dbReference type="ARBA" id="ARBA00022512"/>
    </source>
</evidence>
<evidence type="ECO:0000313" key="9">
    <source>
        <dbReference type="EMBL" id="RBP99237.1"/>
    </source>
</evidence>
<evidence type="ECO:0000259" key="8">
    <source>
        <dbReference type="Pfam" id="PF00746"/>
    </source>
</evidence>
<feature type="transmembrane region" description="Helical" evidence="6">
    <location>
        <begin position="610"/>
        <end position="633"/>
    </location>
</feature>
<keyword evidence="10" id="KW-1185">Reference proteome</keyword>
<protein>
    <recommendedName>
        <fullName evidence="8">Gram-positive cocci surface proteins LPxTG domain-containing protein</fullName>
    </recommendedName>
</protein>
<dbReference type="RefSeq" id="WP_113853593.1">
    <property type="nucleotide sequence ID" value="NZ_PDCH01000008.1"/>
</dbReference>
<dbReference type="Gene3D" id="2.60.40.740">
    <property type="match status" value="1"/>
</dbReference>
<evidence type="ECO:0000313" key="10">
    <source>
        <dbReference type="Proteomes" id="UP000252345"/>
    </source>
</evidence>
<keyword evidence="1" id="KW-0134">Cell wall</keyword>
<feature type="compositionally biased region" description="Polar residues" evidence="5">
    <location>
        <begin position="397"/>
        <end position="418"/>
    </location>
</feature>
<keyword evidence="6" id="KW-1133">Transmembrane helix</keyword>
<evidence type="ECO:0000256" key="2">
    <source>
        <dbReference type="ARBA" id="ARBA00022525"/>
    </source>
</evidence>
<dbReference type="Proteomes" id="UP000252345">
    <property type="component" value="Unassembled WGS sequence"/>
</dbReference>
<evidence type="ECO:0000256" key="3">
    <source>
        <dbReference type="ARBA" id="ARBA00022729"/>
    </source>
</evidence>
<feature type="signal peptide" evidence="7">
    <location>
        <begin position="1"/>
        <end position="33"/>
    </location>
</feature>
<feature type="region of interest" description="Disordered" evidence="5">
    <location>
        <begin position="395"/>
        <end position="418"/>
    </location>
</feature>
<accession>A0A366KCZ4</accession>
<keyword evidence="6" id="KW-0472">Membrane</keyword>
<dbReference type="InterPro" id="IPR026466">
    <property type="entry name" value="Fim_isopep_form_D2_dom"/>
</dbReference>
<dbReference type="NCBIfam" id="TIGR01167">
    <property type="entry name" value="LPXTG_anchor"/>
    <property type="match status" value="1"/>
</dbReference>
<feature type="chain" id="PRO_5016827156" description="Gram-positive cocci surface proteins LPxTG domain-containing protein" evidence="7">
    <location>
        <begin position="34"/>
        <end position="642"/>
    </location>
</feature>
<keyword evidence="6" id="KW-0812">Transmembrane</keyword>
<name>A0A366KCZ4_9BIFI</name>
<evidence type="ECO:0000256" key="7">
    <source>
        <dbReference type="SAM" id="SignalP"/>
    </source>
</evidence>
<evidence type="ECO:0000256" key="5">
    <source>
        <dbReference type="SAM" id="MobiDB-lite"/>
    </source>
</evidence>
<evidence type="ECO:0000256" key="4">
    <source>
        <dbReference type="ARBA" id="ARBA00023088"/>
    </source>
</evidence>
<feature type="domain" description="Gram-positive cocci surface proteins LPxTG" evidence="8">
    <location>
        <begin position="600"/>
        <end position="637"/>
    </location>
</feature>
<evidence type="ECO:0000256" key="6">
    <source>
        <dbReference type="SAM" id="Phobius"/>
    </source>
</evidence>
<gene>
    <name evidence="9" type="ORF">CRD59_04995</name>
</gene>
<dbReference type="InterPro" id="IPR019931">
    <property type="entry name" value="LPXTG_anchor"/>
</dbReference>
<dbReference type="OrthoDB" id="3231832at2"/>